<gene>
    <name evidence="5" type="ORF">CLCHR_36640</name>
</gene>
<dbReference type="Proteomes" id="UP000191056">
    <property type="component" value="Unassembled WGS sequence"/>
</dbReference>
<dbReference type="GO" id="GO:0008047">
    <property type="term" value="F:enzyme activator activity"/>
    <property type="evidence" value="ECO:0007669"/>
    <property type="project" value="InterPro"/>
</dbReference>
<dbReference type="GO" id="GO:0004190">
    <property type="term" value="F:aspartic-type endopeptidase activity"/>
    <property type="evidence" value="ECO:0007669"/>
    <property type="project" value="UniProtKB-KW"/>
</dbReference>
<evidence type="ECO:0000313" key="5">
    <source>
        <dbReference type="EMBL" id="OPJ59139.1"/>
    </source>
</evidence>
<dbReference type="PANTHER" id="PTHR30302">
    <property type="entry name" value="HYDROGENASE 1 MATURATION PROTEASE"/>
    <property type="match status" value="1"/>
</dbReference>
<reference evidence="5 6" key="1">
    <citation type="submission" date="2017-03" db="EMBL/GenBank/DDBJ databases">
        <title>Genome sequence of Clostridium chromiireducens DSM 23318.</title>
        <authorList>
            <person name="Poehlein A."/>
            <person name="Daniel R."/>
        </authorList>
    </citation>
    <scope>NUCLEOTIDE SEQUENCE [LARGE SCALE GENOMIC DNA]</scope>
    <source>
        <strain evidence="5 6">DSM 23318</strain>
    </source>
</reference>
<dbReference type="Gene3D" id="3.40.50.1450">
    <property type="entry name" value="HybD-like"/>
    <property type="match status" value="1"/>
</dbReference>
<keyword evidence="3" id="KW-0064">Aspartyl protease</keyword>
<dbReference type="RefSeq" id="WP_341456923.1">
    <property type="nucleotide sequence ID" value="NZ_MZGT01000058.1"/>
</dbReference>
<evidence type="ECO:0000256" key="4">
    <source>
        <dbReference type="ARBA" id="ARBA00022801"/>
    </source>
</evidence>
<dbReference type="GO" id="GO:0016485">
    <property type="term" value="P:protein processing"/>
    <property type="evidence" value="ECO:0007669"/>
    <property type="project" value="TreeGrafter"/>
</dbReference>
<dbReference type="InterPro" id="IPR023430">
    <property type="entry name" value="Pept_HybD-like_dom_sf"/>
</dbReference>
<dbReference type="CDD" id="cd00518">
    <property type="entry name" value="H2MP"/>
    <property type="match status" value="1"/>
</dbReference>
<evidence type="ECO:0000256" key="3">
    <source>
        <dbReference type="ARBA" id="ARBA00022750"/>
    </source>
</evidence>
<dbReference type="Pfam" id="PF01750">
    <property type="entry name" value="HycI"/>
    <property type="match status" value="1"/>
</dbReference>
<keyword evidence="4" id="KW-0378">Hydrolase</keyword>
<evidence type="ECO:0000256" key="1">
    <source>
        <dbReference type="ARBA" id="ARBA00006814"/>
    </source>
</evidence>
<dbReference type="InterPro" id="IPR000671">
    <property type="entry name" value="Peptidase_A31"/>
</dbReference>
<comment type="caution">
    <text evidence="5">The sequence shown here is derived from an EMBL/GenBank/DDBJ whole genome shotgun (WGS) entry which is preliminary data.</text>
</comment>
<dbReference type="NCBIfam" id="TIGR00072">
    <property type="entry name" value="hydrog_prot"/>
    <property type="match status" value="1"/>
</dbReference>
<evidence type="ECO:0000313" key="6">
    <source>
        <dbReference type="Proteomes" id="UP000191056"/>
    </source>
</evidence>
<evidence type="ECO:0000256" key="2">
    <source>
        <dbReference type="ARBA" id="ARBA00022670"/>
    </source>
</evidence>
<sequence length="167" mass="19006">MNIDENREIIIRNRSSDIKVIAIGNMLMRDDAIGIEVAKDIEEKLLGKEIEVIYAETDAQYGISNIQEDNYIFVLDAAYYGKEPGEITCLPLNDFISKKKGCSQHNYSFLDLLKLYYPCVKGEICAIEVKEVEFGIGLSSALQEKLKVISKDVLDKIEKYIINKCRE</sequence>
<organism evidence="5 6">
    <name type="scientific">Clostridium chromiireducens</name>
    <dbReference type="NCBI Taxonomy" id="225345"/>
    <lineage>
        <taxon>Bacteria</taxon>
        <taxon>Bacillati</taxon>
        <taxon>Bacillota</taxon>
        <taxon>Clostridia</taxon>
        <taxon>Eubacteriales</taxon>
        <taxon>Clostridiaceae</taxon>
        <taxon>Clostridium</taxon>
    </lineage>
</organism>
<accession>A0A1V4IGT8</accession>
<keyword evidence="2" id="KW-0645">Protease</keyword>
<protein>
    <submittedName>
        <fullName evidence="5">Hydrogenase 2 maturation endopeptidase</fullName>
    </submittedName>
</protein>
<dbReference type="STRING" id="225345.CLCHR_36640"/>
<dbReference type="SUPFAM" id="SSF53163">
    <property type="entry name" value="HybD-like"/>
    <property type="match status" value="1"/>
</dbReference>
<dbReference type="EMBL" id="MZGT01000058">
    <property type="protein sequence ID" value="OPJ59139.1"/>
    <property type="molecule type" value="Genomic_DNA"/>
</dbReference>
<name>A0A1V4IGT8_9CLOT</name>
<dbReference type="AlphaFoldDB" id="A0A1V4IGT8"/>
<comment type="similarity">
    <text evidence="1">Belongs to the peptidase A31 family.</text>
</comment>
<dbReference type="PANTHER" id="PTHR30302:SF1">
    <property type="entry name" value="HYDROGENASE 2 MATURATION PROTEASE"/>
    <property type="match status" value="1"/>
</dbReference>
<dbReference type="PRINTS" id="PR00446">
    <property type="entry name" value="HYDRGNUPTAKE"/>
</dbReference>
<proteinExistence type="inferred from homology"/>
<keyword evidence="6" id="KW-1185">Reference proteome</keyword>